<accession>A0A1F4W1R9</accession>
<proteinExistence type="predicted"/>
<protein>
    <recommendedName>
        <fullName evidence="1">Polymerase beta nucleotidyltransferase domain-containing protein</fullName>
    </recommendedName>
</protein>
<reference evidence="2 3" key="1">
    <citation type="journal article" date="2016" name="Nat. Commun.">
        <title>Thousands of microbial genomes shed light on interconnected biogeochemical processes in an aquifer system.</title>
        <authorList>
            <person name="Anantharaman K."/>
            <person name="Brown C.T."/>
            <person name="Hug L.A."/>
            <person name="Sharon I."/>
            <person name="Castelle C.J."/>
            <person name="Probst A.J."/>
            <person name="Thomas B.C."/>
            <person name="Singh A."/>
            <person name="Wilkins M.J."/>
            <person name="Karaoz U."/>
            <person name="Brodie E.L."/>
            <person name="Williams K.H."/>
            <person name="Hubbard S.S."/>
            <person name="Banfield J.F."/>
        </authorList>
    </citation>
    <scope>NUCLEOTIDE SEQUENCE [LARGE SCALE GENOMIC DNA]</scope>
</reference>
<organism evidence="2 3">
    <name type="scientific">candidate division WWE3 bacterium RIFOXYA2_FULL_46_9</name>
    <dbReference type="NCBI Taxonomy" id="1802636"/>
    <lineage>
        <taxon>Bacteria</taxon>
        <taxon>Katanobacteria</taxon>
    </lineage>
</organism>
<evidence type="ECO:0000313" key="2">
    <source>
        <dbReference type="EMBL" id="OGC62993.1"/>
    </source>
</evidence>
<dbReference type="PANTHER" id="PTHR43852">
    <property type="entry name" value="NUCLEOTIDYLTRANSFERASE"/>
    <property type="match status" value="1"/>
</dbReference>
<dbReference type="Proteomes" id="UP000176614">
    <property type="component" value="Unassembled WGS sequence"/>
</dbReference>
<evidence type="ECO:0000313" key="3">
    <source>
        <dbReference type="Proteomes" id="UP000176614"/>
    </source>
</evidence>
<dbReference type="InterPro" id="IPR043519">
    <property type="entry name" value="NT_sf"/>
</dbReference>
<gene>
    <name evidence="2" type="ORF">A2264_01850</name>
</gene>
<evidence type="ECO:0000259" key="1">
    <source>
        <dbReference type="Pfam" id="PF18765"/>
    </source>
</evidence>
<dbReference type="InterPro" id="IPR041633">
    <property type="entry name" value="Polbeta"/>
</dbReference>
<dbReference type="SUPFAM" id="SSF81301">
    <property type="entry name" value="Nucleotidyltransferase"/>
    <property type="match status" value="1"/>
</dbReference>
<dbReference type="EMBL" id="MEVT01000010">
    <property type="protein sequence ID" value="OGC62993.1"/>
    <property type="molecule type" value="Genomic_DNA"/>
</dbReference>
<dbReference type="Pfam" id="PF18765">
    <property type="entry name" value="Polbeta"/>
    <property type="match status" value="1"/>
</dbReference>
<dbReference type="AlphaFoldDB" id="A0A1F4W1R9"/>
<feature type="domain" description="Polymerase beta nucleotidyltransferase" evidence="1">
    <location>
        <begin position="28"/>
        <end position="97"/>
    </location>
</feature>
<sequence>MKNERIDLRPAHLKIVRAILRAHVPECRAWVFGSRATGTAKQMSDLDLAVEKPKPLSLVQLGALAEAFEESELPMKVDVVDLAQASPSFRRIVEEHNRRVQ</sequence>
<dbReference type="InterPro" id="IPR052930">
    <property type="entry name" value="TA_antitoxin_MntA"/>
</dbReference>
<dbReference type="Gene3D" id="3.30.460.10">
    <property type="entry name" value="Beta Polymerase, domain 2"/>
    <property type="match status" value="1"/>
</dbReference>
<comment type="caution">
    <text evidence="2">The sequence shown here is derived from an EMBL/GenBank/DDBJ whole genome shotgun (WGS) entry which is preliminary data.</text>
</comment>
<name>A0A1F4W1R9_UNCKA</name>
<dbReference type="CDD" id="cd05403">
    <property type="entry name" value="NT_KNTase_like"/>
    <property type="match status" value="1"/>
</dbReference>
<dbReference type="PANTHER" id="PTHR43852:SF2">
    <property type="entry name" value="PROTEIN ADENYLYLTRANSFERASE MNTA"/>
    <property type="match status" value="1"/>
</dbReference>